<organism evidence="2 3">
    <name type="scientific">Steinernema carpocapsae</name>
    <name type="common">Entomopathogenic nematode</name>
    <dbReference type="NCBI Taxonomy" id="34508"/>
    <lineage>
        <taxon>Eukaryota</taxon>
        <taxon>Metazoa</taxon>
        <taxon>Ecdysozoa</taxon>
        <taxon>Nematoda</taxon>
        <taxon>Chromadorea</taxon>
        <taxon>Rhabditida</taxon>
        <taxon>Tylenchina</taxon>
        <taxon>Panagrolaimomorpha</taxon>
        <taxon>Strongyloidoidea</taxon>
        <taxon>Steinernematidae</taxon>
        <taxon>Steinernema</taxon>
    </lineage>
</organism>
<gene>
    <name evidence="2" type="ORF">L596_010214</name>
</gene>
<proteinExistence type="predicted"/>
<evidence type="ECO:0000313" key="3">
    <source>
        <dbReference type="Proteomes" id="UP000298663"/>
    </source>
</evidence>
<dbReference type="AlphaFoldDB" id="A0A4U5PI51"/>
<dbReference type="EMBL" id="AZBU02000002">
    <property type="protein sequence ID" value="TKR96153.1"/>
    <property type="molecule type" value="Genomic_DNA"/>
</dbReference>
<protein>
    <submittedName>
        <fullName evidence="2">Uncharacterized protein</fullName>
    </submittedName>
</protein>
<reference evidence="2 3" key="1">
    <citation type="journal article" date="2015" name="Genome Biol.">
        <title>Comparative genomics of Steinernema reveals deeply conserved gene regulatory networks.</title>
        <authorList>
            <person name="Dillman A.R."/>
            <person name="Macchietto M."/>
            <person name="Porter C.F."/>
            <person name="Rogers A."/>
            <person name="Williams B."/>
            <person name="Antoshechkin I."/>
            <person name="Lee M.M."/>
            <person name="Goodwin Z."/>
            <person name="Lu X."/>
            <person name="Lewis E.E."/>
            <person name="Goodrich-Blair H."/>
            <person name="Stock S.P."/>
            <person name="Adams B.J."/>
            <person name="Sternberg P.W."/>
            <person name="Mortazavi A."/>
        </authorList>
    </citation>
    <scope>NUCLEOTIDE SEQUENCE [LARGE SCALE GENOMIC DNA]</scope>
    <source>
        <strain evidence="2 3">ALL</strain>
    </source>
</reference>
<keyword evidence="3" id="KW-1185">Reference proteome</keyword>
<reference evidence="2 3" key="2">
    <citation type="journal article" date="2019" name="G3 (Bethesda)">
        <title>Hybrid Assembly of the Genome of the Entomopathogenic Nematode Steinernema carpocapsae Identifies the X-Chromosome.</title>
        <authorList>
            <person name="Serra L."/>
            <person name="Macchietto M."/>
            <person name="Macias-Munoz A."/>
            <person name="McGill C.J."/>
            <person name="Rodriguez I.M."/>
            <person name="Rodriguez B."/>
            <person name="Murad R."/>
            <person name="Mortazavi A."/>
        </authorList>
    </citation>
    <scope>NUCLEOTIDE SEQUENCE [LARGE SCALE GENOMIC DNA]</scope>
    <source>
        <strain evidence="2 3">ALL</strain>
    </source>
</reference>
<feature type="region of interest" description="Disordered" evidence="1">
    <location>
        <begin position="45"/>
        <end position="71"/>
    </location>
</feature>
<accession>A0A4U5PI51</accession>
<dbReference type="Proteomes" id="UP000298663">
    <property type="component" value="Unassembled WGS sequence"/>
</dbReference>
<sequence>MLVHLTYFVVENGVKAKFQLRSPRLFQIFLHPNLRPVKAHIFPQVHHGKSAPSRWEDRPARTRKTNSSENRPVFSLVSASLV</sequence>
<evidence type="ECO:0000256" key="1">
    <source>
        <dbReference type="SAM" id="MobiDB-lite"/>
    </source>
</evidence>
<comment type="caution">
    <text evidence="2">The sequence shown here is derived from an EMBL/GenBank/DDBJ whole genome shotgun (WGS) entry which is preliminary data.</text>
</comment>
<name>A0A4U5PI51_STECR</name>
<evidence type="ECO:0000313" key="2">
    <source>
        <dbReference type="EMBL" id="TKR96153.1"/>
    </source>
</evidence>